<dbReference type="CDD" id="cd06464">
    <property type="entry name" value="ACD_sHsps-like"/>
    <property type="match status" value="1"/>
</dbReference>
<evidence type="ECO:0000256" key="1">
    <source>
        <dbReference type="ARBA" id="ARBA00023016"/>
    </source>
</evidence>
<evidence type="ECO:0000313" key="7">
    <source>
        <dbReference type="Proteomes" id="UP000275078"/>
    </source>
</evidence>
<evidence type="ECO:0000259" key="5">
    <source>
        <dbReference type="PROSITE" id="PS01031"/>
    </source>
</evidence>
<reference evidence="6 7" key="1">
    <citation type="journal article" date="2018" name="Nat. Ecol. Evol.">
        <title>Pezizomycetes genomes reveal the molecular basis of ectomycorrhizal truffle lifestyle.</title>
        <authorList>
            <person name="Murat C."/>
            <person name="Payen T."/>
            <person name="Noel B."/>
            <person name="Kuo A."/>
            <person name="Morin E."/>
            <person name="Chen J."/>
            <person name="Kohler A."/>
            <person name="Krizsan K."/>
            <person name="Balestrini R."/>
            <person name="Da Silva C."/>
            <person name="Montanini B."/>
            <person name="Hainaut M."/>
            <person name="Levati E."/>
            <person name="Barry K.W."/>
            <person name="Belfiori B."/>
            <person name="Cichocki N."/>
            <person name="Clum A."/>
            <person name="Dockter R.B."/>
            <person name="Fauchery L."/>
            <person name="Guy J."/>
            <person name="Iotti M."/>
            <person name="Le Tacon F."/>
            <person name="Lindquist E.A."/>
            <person name="Lipzen A."/>
            <person name="Malagnac F."/>
            <person name="Mello A."/>
            <person name="Molinier V."/>
            <person name="Miyauchi S."/>
            <person name="Poulain J."/>
            <person name="Riccioni C."/>
            <person name="Rubini A."/>
            <person name="Sitrit Y."/>
            <person name="Splivallo R."/>
            <person name="Traeger S."/>
            <person name="Wang M."/>
            <person name="Zifcakova L."/>
            <person name="Wipf D."/>
            <person name="Zambonelli A."/>
            <person name="Paolocci F."/>
            <person name="Nowrousian M."/>
            <person name="Ottonello S."/>
            <person name="Baldrian P."/>
            <person name="Spatafora J.W."/>
            <person name="Henrissat B."/>
            <person name="Nagy L.G."/>
            <person name="Aury J.M."/>
            <person name="Wincker P."/>
            <person name="Grigoriev I.V."/>
            <person name="Bonfante P."/>
            <person name="Martin F.M."/>
        </authorList>
    </citation>
    <scope>NUCLEOTIDE SEQUENCE [LARGE SCALE GENOMIC DNA]</scope>
    <source>
        <strain evidence="6 7">RN42</strain>
    </source>
</reference>
<feature type="domain" description="SHSP" evidence="5">
    <location>
        <begin position="49"/>
        <end position="207"/>
    </location>
</feature>
<dbReference type="PANTHER" id="PTHR11527">
    <property type="entry name" value="HEAT-SHOCK PROTEIN 20 FAMILY MEMBER"/>
    <property type="match status" value="1"/>
</dbReference>
<evidence type="ECO:0000313" key="6">
    <source>
        <dbReference type="EMBL" id="RPA76623.1"/>
    </source>
</evidence>
<dbReference type="SUPFAM" id="SSF49764">
    <property type="entry name" value="HSP20-like chaperones"/>
    <property type="match status" value="1"/>
</dbReference>
<dbReference type="STRING" id="1160509.A0A3N4HS00"/>
<dbReference type="Proteomes" id="UP000275078">
    <property type="component" value="Unassembled WGS sequence"/>
</dbReference>
<comment type="similarity">
    <text evidence="2 3">Belongs to the small heat shock protein (HSP20) family.</text>
</comment>
<dbReference type="AlphaFoldDB" id="A0A3N4HS00"/>
<evidence type="ECO:0000256" key="4">
    <source>
        <dbReference type="SAM" id="MobiDB-lite"/>
    </source>
</evidence>
<dbReference type="InterPro" id="IPR002068">
    <property type="entry name" value="A-crystallin/Hsp20_dom"/>
</dbReference>
<accession>A0A3N4HS00</accession>
<name>A0A3N4HS00_ASCIM</name>
<feature type="region of interest" description="Disordered" evidence="4">
    <location>
        <begin position="33"/>
        <end position="53"/>
    </location>
</feature>
<dbReference type="InterPro" id="IPR031107">
    <property type="entry name" value="Small_HSP"/>
</dbReference>
<gene>
    <name evidence="6" type="ORF">BJ508DRAFT_417532</name>
</gene>
<feature type="compositionally biased region" description="Basic and acidic residues" evidence="4">
    <location>
        <begin position="115"/>
        <end position="127"/>
    </location>
</feature>
<dbReference type="EMBL" id="ML119741">
    <property type="protein sequence ID" value="RPA76623.1"/>
    <property type="molecule type" value="Genomic_DNA"/>
</dbReference>
<keyword evidence="1" id="KW-0346">Stress response</keyword>
<evidence type="ECO:0000256" key="2">
    <source>
        <dbReference type="PROSITE-ProRule" id="PRU00285"/>
    </source>
</evidence>
<keyword evidence="7" id="KW-1185">Reference proteome</keyword>
<dbReference type="InterPro" id="IPR008978">
    <property type="entry name" value="HSP20-like_chaperone"/>
</dbReference>
<proteinExistence type="inferred from homology"/>
<feature type="compositionally biased region" description="Polar residues" evidence="4">
    <location>
        <begin position="105"/>
        <end position="114"/>
    </location>
</feature>
<protein>
    <submittedName>
        <fullName evidence="6">HSP20-like chaperone</fullName>
    </submittedName>
</protein>
<sequence length="207" mass="23309">MSLYTRPFSTPLFSEFRPLLRLLNDPGLYAYTDADSSSEQGDSSSQQSSARRAFSPNFDVHETEHAYVLEGELPGLSEQDKKNLEIEFTDQNTLLIRGKIERSHQSGTPPSQQKEQSKESRKAHVEDESAESQQQVTKTDDKSKEVGQAAQPLRYWVSERSIGSFQRSFTFPGLIDQDNVKAKLKDGVLTIEVPKREKPTGKKITVS</sequence>
<dbReference type="Pfam" id="PF00011">
    <property type="entry name" value="HSP20"/>
    <property type="match status" value="1"/>
</dbReference>
<dbReference type="PROSITE" id="PS01031">
    <property type="entry name" value="SHSP"/>
    <property type="match status" value="1"/>
</dbReference>
<dbReference type="Gene3D" id="2.60.40.790">
    <property type="match status" value="1"/>
</dbReference>
<organism evidence="6 7">
    <name type="scientific">Ascobolus immersus RN42</name>
    <dbReference type="NCBI Taxonomy" id="1160509"/>
    <lineage>
        <taxon>Eukaryota</taxon>
        <taxon>Fungi</taxon>
        <taxon>Dikarya</taxon>
        <taxon>Ascomycota</taxon>
        <taxon>Pezizomycotina</taxon>
        <taxon>Pezizomycetes</taxon>
        <taxon>Pezizales</taxon>
        <taxon>Ascobolaceae</taxon>
        <taxon>Ascobolus</taxon>
    </lineage>
</organism>
<dbReference type="OrthoDB" id="1431247at2759"/>
<evidence type="ECO:0000256" key="3">
    <source>
        <dbReference type="RuleBase" id="RU003616"/>
    </source>
</evidence>
<feature type="region of interest" description="Disordered" evidence="4">
    <location>
        <begin position="101"/>
        <end position="150"/>
    </location>
</feature>